<dbReference type="SUPFAM" id="SSF56112">
    <property type="entry name" value="Protein kinase-like (PK-like)"/>
    <property type="match status" value="1"/>
</dbReference>
<proteinExistence type="predicted"/>
<dbReference type="EMBL" id="KK198760">
    <property type="protein sequence ID" value="KCW61566.1"/>
    <property type="molecule type" value="Genomic_DNA"/>
</dbReference>
<dbReference type="GO" id="GO:0004672">
    <property type="term" value="F:protein kinase activity"/>
    <property type="evidence" value="ECO:0007669"/>
    <property type="project" value="InterPro"/>
</dbReference>
<dbReference type="GO" id="GO:0005524">
    <property type="term" value="F:ATP binding"/>
    <property type="evidence" value="ECO:0007669"/>
    <property type="project" value="InterPro"/>
</dbReference>
<dbReference type="Pfam" id="PF07714">
    <property type="entry name" value="PK_Tyr_Ser-Thr"/>
    <property type="match status" value="1"/>
</dbReference>
<evidence type="ECO:0000256" key="2">
    <source>
        <dbReference type="ARBA" id="ARBA00022475"/>
    </source>
</evidence>
<evidence type="ECO:0000259" key="3">
    <source>
        <dbReference type="PROSITE" id="PS50011"/>
    </source>
</evidence>
<dbReference type="OMA" id="GHKEWIA"/>
<protein>
    <recommendedName>
        <fullName evidence="3">Protein kinase domain-containing protein</fullName>
    </recommendedName>
</protein>
<dbReference type="GO" id="GO:0005886">
    <property type="term" value="C:plasma membrane"/>
    <property type="evidence" value="ECO:0007669"/>
    <property type="project" value="UniProtKB-SubCell"/>
</dbReference>
<name>A0A059B6P4_EUCGR</name>
<dbReference type="InterPro" id="IPR001245">
    <property type="entry name" value="Ser-Thr/Tyr_kinase_cat_dom"/>
</dbReference>
<dbReference type="AlphaFoldDB" id="A0A059B6P4"/>
<dbReference type="Gene3D" id="1.10.510.10">
    <property type="entry name" value="Transferase(Phosphotransferase) domain 1"/>
    <property type="match status" value="1"/>
</dbReference>
<gene>
    <name evidence="4" type="ORF">EUGRSUZ_H04299</name>
</gene>
<dbReference type="InterPro" id="IPR011009">
    <property type="entry name" value="Kinase-like_dom_sf"/>
</dbReference>
<dbReference type="PANTHER" id="PTHR45621">
    <property type="entry name" value="OS01G0588500 PROTEIN-RELATED"/>
    <property type="match status" value="1"/>
</dbReference>
<comment type="subcellular location">
    <subcellularLocation>
        <location evidence="1">Cell membrane</location>
    </subcellularLocation>
</comment>
<keyword evidence="2" id="KW-0472">Membrane</keyword>
<feature type="domain" description="Protein kinase" evidence="3">
    <location>
        <begin position="76"/>
        <end position="274"/>
    </location>
</feature>
<sequence>MGVCYGTPVFPTPSFTSYLKSGIKSTISSSSSSAAGNSHDLVGAHNNQAFRDGEILAEPNLAVFSFVELKKATKNFRADSLHGEGGFGYVYKGMLHGRQQSGRTKTIIAVKRLKQHSVQGYGEWLCDSIARNEEIKQIEVNSLPSMLSHPNLAKLLGYCRKDENLALVYEFMPKGSLDKHLFRKGSTAHLPWDVRVKIAVGAARGLAFLRSSEKKLIHGYFKTSKILLDESYLAKLTDFGLVRSGHQEDGTHVTCAYAAPENLACGKPTDRFPL</sequence>
<reference evidence="4" key="1">
    <citation type="submission" date="2013-07" db="EMBL/GenBank/DDBJ databases">
        <title>The genome of Eucalyptus grandis.</title>
        <authorList>
            <person name="Schmutz J."/>
            <person name="Hayes R."/>
            <person name="Myburg A."/>
            <person name="Tuskan G."/>
            <person name="Grattapaglia D."/>
            <person name="Rokhsar D.S."/>
        </authorList>
    </citation>
    <scope>NUCLEOTIDE SEQUENCE</scope>
    <source>
        <tissue evidence="4">Leaf extractions</tissue>
    </source>
</reference>
<dbReference type="Gramene" id="KCW61566">
    <property type="protein sequence ID" value="KCW61566"/>
    <property type="gene ID" value="EUGRSUZ_H04299"/>
</dbReference>
<keyword evidence="2" id="KW-1003">Cell membrane</keyword>
<evidence type="ECO:0000313" key="4">
    <source>
        <dbReference type="EMBL" id="KCW61566.1"/>
    </source>
</evidence>
<organism evidence="4">
    <name type="scientific">Eucalyptus grandis</name>
    <name type="common">Flooded gum</name>
    <dbReference type="NCBI Taxonomy" id="71139"/>
    <lineage>
        <taxon>Eukaryota</taxon>
        <taxon>Viridiplantae</taxon>
        <taxon>Streptophyta</taxon>
        <taxon>Embryophyta</taxon>
        <taxon>Tracheophyta</taxon>
        <taxon>Spermatophyta</taxon>
        <taxon>Magnoliopsida</taxon>
        <taxon>eudicotyledons</taxon>
        <taxon>Gunneridae</taxon>
        <taxon>Pentapetalae</taxon>
        <taxon>rosids</taxon>
        <taxon>malvids</taxon>
        <taxon>Myrtales</taxon>
        <taxon>Myrtaceae</taxon>
        <taxon>Myrtoideae</taxon>
        <taxon>Eucalypteae</taxon>
        <taxon>Eucalyptus</taxon>
    </lineage>
</organism>
<dbReference type="InterPro" id="IPR000719">
    <property type="entry name" value="Prot_kinase_dom"/>
</dbReference>
<accession>A0A059B6P4</accession>
<evidence type="ECO:0000256" key="1">
    <source>
        <dbReference type="ARBA" id="ARBA00004236"/>
    </source>
</evidence>
<dbReference type="InterPro" id="IPR050823">
    <property type="entry name" value="Plant_Ser_Thr_Prot_Kinase"/>
</dbReference>
<dbReference type="InParanoid" id="A0A059B6P4"/>
<dbReference type="PROSITE" id="PS50011">
    <property type="entry name" value="PROTEIN_KINASE_DOM"/>
    <property type="match status" value="1"/>
</dbReference>
<dbReference type="Gene3D" id="3.30.200.20">
    <property type="entry name" value="Phosphorylase Kinase, domain 1"/>
    <property type="match status" value="1"/>
</dbReference>